<protein>
    <submittedName>
        <fullName evidence="6">Arabinose efflux permease</fullName>
    </submittedName>
</protein>
<feature type="transmembrane region" description="Helical" evidence="4">
    <location>
        <begin position="224"/>
        <end position="251"/>
    </location>
</feature>
<dbReference type="Proteomes" id="UP000004703">
    <property type="component" value="Chromosome"/>
</dbReference>
<dbReference type="PANTHER" id="PTHR23534">
    <property type="entry name" value="MFS PERMEASE"/>
    <property type="match status" value="1"/>
</dbReference>
<reference evidence="6 7" key="1">
    <citation type="submission" date="2008-01" db="EMBL/GenBank/DDBJ databases">
        <authorList>
            <person name="Wagner-Dobler I."/>
            <person name="Ferriera S."/>
            <person name="Johnson J."/>
            <person name="Kravitz S."/>
            <person name="Beeson K."/>
            <person name="Sutton G."/>
            <person name="Rogers Y.-H."/>
            <person name="Friedman R."/>
            <person name="Frazier M."/>
            <person name="Venter J.C."/>
        </authorList>
    </citation>
    <scope>NUCLEOTIDE SEQUENCE [LARGE SCALE GENOMIC DNA]</scope>
    <source>
        <strain evidence="7">DSM 17067 / NCIMB 14079 / DFL-11</strain>
    </source>
</reference>
<gene>
    <name evidence="6" type="ORF">SADFL11_5165</name>
</gene>
<feature type="transmembrane region" description="Helical" evidence="4">
    <location>
        <begin position="349"/>
        <end position="370"/>
    </location>
</feature>
<proteinExistence type="predicted"/>
<evidence type="ECO:0000256" key="2">
    <source>
        <dbReference type="ARBA" id="ARBA00022989"/>
    </source>
</evidence>
<evidence type="ECO:0000313" key="6">
    <source>
        <dbReference type="EMBL" id="EEE47875.1"/>
    </source>
</evidence>
<feature type="transmembrane region" description="Helical" evidence="4">
    <location>
        <begin position="263"/>
        <end position="282"/>
    </location>
</feature>
<feature type="transmembrane region" description="Helical" evidence="4">
    <location>
        <begin position="84"/>
        <end position="103"/>
    </location>
</feature>
<feature type="transmembrane region" description="Helical" evidence="4">
    <location>
        <begin position="314"/>
        <end position="337"/>
    </location>
</feature>
<evidence type="ECO:0000256" key="3">
    <source>
        <dbReference type="ARBA" id="ARBA00023136"/>
    </source>
</evidence>
<dbReference type="EMBL" id="ACCU02000003">
    <property type="protein sequence ID" value="EEE47875.1"/>
    <property type="molecule type" value="Genomic_DNA"/>
</dbReference>
<feature type="transmembrane region" description="Helical" evidence="4">
    <location>
        <begin position="289"/>
        <end position="308"/>
    </location>
</feature>
<dbReference type="PANTHER" id="PTHR23534:SF1">
    <property type="entry name" value="MAJOR FACILITATOR SUPERFAMILY PROTEIN"/>
    <property type="match status" value="1"/>
</dbReference>
<dbReference type="InterPro" id="IPR036259">
    <property type="entry name" value="MFS_trans_sf"/>
</dbReference>
<evidence type="ECO:0000313" key="7">
    <source>
        <dbReference type="Proteomes" id="UP000004703"/>
    </source>
</evidence>
<feature type="transmembrane region" description="Helical" evidence="4">
    <location>
        <begin position="376"/>
        <end position="398"/>
    </location>
</feature>
<evidence type="ECO:0000256" key="1">
    <source>
        <dbReference type="ARBA" id="ARBA00022692"/>
    </source>
</evidence>
<dbReference type="RefSeq" id="WP_008197143.1">
    <property type="nucleotide sequence ID" value="NZ_CM011002.1"/>
</dbReference>
<dbReference type="Gene3D" id="1.20.1250.20">
    <property type="entry name" value="MFS general substrate transporter like domains"/>
    <property type="match status" value="1"/>
</dbReference>
<reference evidence="6 7" key="2">
    <citation type="submission" date="2013-04" db="EMBL/GenBank/DDBJ databases">
        <authorList>
            <person name="Fiebig A."/>
            <person name="Pradella S."/>
            <person name="Wagner-Doebler I."/>
        </authorList>
    </citation>
    <scope>NUCLEOTIDE SEQUENCE [LARGE SCALE GENOMIC DNA]</scope>
    <source>
        <strain evidence="7">DSM 17067 / NCIMB 14079 / DFL-11</strain>
    </source>
</reference>
<feature type="transmembrane region" description="Helical" evidence="4">
    <location>
        <begin position="171"/>
        <end position="197"/>
    </location>
</feature>
<feature type="transmembrane region" description="Helical" evidence="4">
    <location>
        <begin position="146"/>
        <end position="165"/>
    </location>
</feature>
<feature type="transmembrane region" description="Helical" evidence="4">
    <location>
        <begin position="20"/>
        <end position="47"/>
    </location>
</feature>
<keyword evidence="2 4" id="KW-1133">Transmembrane helix</keyword>
<dbReference type="InterPro" id="IPR020846">
    <property type="entry name" value="MFS_dom"/>
</dbReference>
<dbReference type="AlphaFoldDB" id="A0A5E8H551"/>
<accession>A0A5E8H551</accession>
<keyword evidence="1 4" id="KW-0812">Transmembrane</keyword>
<dbReference type="InterPro" id="IPR011701">
    <property type="entry name" value="MFS"/>
</dbReference>
<feature type="transmembrane region" description="Helical" evidence="4">
    <location>
        <begin position="109"/>
        <end position="126"/>
    </location>
</feature>
<comment type="caution">
    <text evidence="6">The sequence shown here is derived from an EMBL/GenBank/DDBJ whole genome shotgun (WGS) entry which is preliminary data.</text>
</comment>
<keyword evidence="3 4" id="KW-0472">Membrane</keyword>
<name>A0A5E8H551_ROSAD</name>
<dbReference type="GO" id="GO:0022857">
    <property type="term" value="F:transmembrane transporter activity"/>
    <property type="evidence" value="ECO:0007669"/>
    <property type="project" value="InterPro"/>
</dbReference>
<feature type="transmembrane region" description="Helical" evidence="4">
    <location>
        <begin position="53"/>
        <end position="77"/>
    </location>
</feature>
<dbReference type="PROSITE" id="PS50850">
    <property type="entry name" value="MFS"/>
    <property type="match status" value="1"/>
</dbReference>
<dbReference type="SUPFAM" id="SSF103473">
    <property type="entry name" value="MFS general substrate transporter"/>
    <property type="match status" value="1"/>
</dbReference>
<organism evidence="6 7">
    <name type="scientific">Roseibium alexandrii (strain DSM 17067 / NCIMB 14079 / DFL-11)</name>
    <name type="common">Labrenzia alexandrii</name>
    <dbReference type="NCBI Taxonomy" id="244592"/>
    <lineage>
        <taxon>Bacteria</taxon>
        <taxon>Pseudomonadati</taxon>
        <taxon>Pseudomonadota</taxon>
        <taxon>Alphaproteobacteria</taxon>
        <taxon>Hyphomicrobiales</taxon>
        <taxon>Stappiaceae</taxon>
        <taxon>Roseibium</taxon>
    </lineage>
</organism>
<dbReference type="Pfam" id="PF07690">
    <property type="entry name" value="MFS_1"/>
    <property type="match status" value="1"/>
</dbReference>
<evidence type="ECO:0000256" key="4">
    <source>
        <dbReference type="SAM" id="Phobius"/>
    </source>
</evidence>
<feature type="domain" description="Major facilitator superfamily (MFS) profile" evidence="5">
    <location>
        <begin position="223"/>
        <end position="407"/>
    </location>
</feature>
<evidence type="ECO:0000259" key="5">
    <source>
        <dbReference type="PROSITE" id="PS50850"/>
    </source>
</evidence>
<sequence length="407" mass="42496">MTAVAQDTFVDDRLAKRNAVLLALAQALGGASASIVITTGSLVGYMMLDEDKALATVPVSAMVLGTAFGTIPAGIIMRRFGRRAGFMGSALVGVASGLLAAYAVLLNHFLLFSFACGLGGFAGAFVQQYRFAAADTASDAFKPNAISWVLAGGVLAGVVGPQTVIATKDMFAPILFAGTYVAQAGLALIAMFLLAFIKIPKPPRQSHKQAGGRPLGQIMKQPRFIVAAACGICSYALMSLVMTATPLAMIGCGLSETDAALGIQWHVLAMFGPSFFTGSLIARFGKERIVSIGLALLAGCAVVALMGLELAHFWTALVLLGLGWNFGFIGATAMLTDTYRPEERNLVQAVNDFLVFGFVAAASFSSGALLNSFGWATVNILVFPFVVLCIGLLVWLAMAERKAVTTA</sequence>